<dbReference type="InterPro" id="IPR026960">
    <property type="entry name" value="RVT-Znf"/>
</dbReference>
<reference evidence="2 3" key="1">
    <citation type="journal article" date="2018" name="Mol. Plant">
        <title>The genome of Artemisia annua provides insight into the evolution of Asteraceae family and artemisinin biosynthesis.</title>
        <authorList>
            <person name="Shen Q."/>
            <person name="Zhang L."/>
            <person name="Liao Z."/>
            <person name="Wang S."/>
            <person name="Yan T."/>
            <person name="Shi P."/>
            <person name="Liu M."/>
            <person name="Fu X."/>
            <person name="Pan Q."/>
            <person name="Wang Y."/>
            <person name="Lv Z."/>
            <person name="Lu X."/>
            <person name="Zhang F."/>
            <person name="Jiang W."/>
            <person name="Ma Y."/>
            <person name="Chen M."/>
            <person name="Hao X."/>
            <person name="Li L."/>
            <person name="Tang Y."/>
            <person name="Lv G."/>
            <person name="Zhou Y."/>
            <person name="Sun X."/>
            <person name="Brodelius P.E."/>
            <person name="Rose J.K.C."/>
            <person name="Tang K."/>
        </authorList>
    </citation>
    <scope>NUCLEOTIDE SEQUENCE [LARGE SCALE GENOMIC DNA]</scope>
    <source>
        <strain evidence="3">cv. Huhao1</strain>
        <tissue evidence="2">Leaf</tissue>
    </source>
</reference>
<dbReference type="OrthoDB" id="1830803at2759"/>
<accession>A0A2U1N9Y0</accession>
<keyword evidence="2" id="KW-0548">Nucleotidyltransferase</keyword>
<comment type="caution">
    <text evidence="2">The sequence shown here is derived from an EMBL/GenBank/DDBJ whole genome shotgun (WGS) entry which is preliminary data.</text>
</comment>
<evidence type="ECO:0000259" key="1">
    <source>
        <dbReference type="Pfam" id="PF13966"/>
    </source>
</evidence>
<dbReference type="AlphaFoldDB" id="A0A2U1N9Y0"/>
<keyword evidence="2" id="KW-0695">RNA-directed DNA polymerase</keyword>
<gene>
    <name evidence="2" type="ORF">CTI12_AA288190</name>
</gene>
<feature type="domain" description="Reverse transcriptase zinc-binding" evidence="1">
    <location>
        <begin position="46"/>
        <end position="113"/>
    </location>
</feature>
<protein>
    <submittedName>
        <fullName evidence="2">Reverse transcriptase zinc-binding domain-containing protein</fullName>
    </submittedName>
</protein>
<keyword evidence="2" id="KW-0808">Transferase</keyword>
<sequence length="123" mass="13992">MENFPPLYMLETNKECKGSDRWCHENEEWHVLSPDSRGVLDPSGKFSVKALSCLVESKSIGVGETNQNFIWNPWVPRKVYVSIWRASMDRLPSRANLLIRSVEIASARCNMALEKSDSACFPT</sequence>
<evidence type="ECO:0000313" key="2">
    <source>
        <dbReference type="EMBL" id="PWA70309.1"/>
    </source>
</evidence>
<name>A0A2U1N9Y0_ARTAN</name>
<dbReference type="EMBL" id="PKPP01003265">
    <property type="protein sequence ID" value="PWA70309.1"/>
    <property type="molecule type" value="Genomic_DNA"/>
</dbReference>
<dbReference type="Proteomes" id="UP000245207">
    <property type="component" value="Unassembled WGS sequence"/>
</dbReference>
<organism evidence="2 3">
    <name type="scientific">Artemisia annua</name>
    <name type="common">Sweet wormwood</name>
    <dbReference type="NCBI Taxonomy" id="35608"/>
    <lineage>
        <taxon>Eukaryota</taxon>
        <taxon>Viridiplantae</taxon>
        <taxon>Streptophyta</taxon>
        <taxon>Embryophyta</taxon>
        <taxon>Tracheophyta</taxon>
        <taxon>Spermatophyta</taxon>
        <taxon>Magnoliopsida</taxon>
        <taxon>eudicotyledons</taxon>
        <taxon>Gunneridae</taxon>
        <taxon>Pentapetalae</taxon>
        <taxon>asterids</taxon>
        <taxon>campanulids</taxon>
        <taxon>Asterales</taxon>
        <taxon>Asteraceae</taxon>
        <taxon>Asteroideae</taxon>
        <taxon>Anthemideae</taxon>
        <taxon>Artemisiinae</taxon>
        <taxon>Artemisia</taxon>
    </lineage>
</organism>
<keyword evidence="3" id="KW-1185">Reference proteome</keyword>
<dbReference type="GO" id="GO:0003964">
    <property type="term" value="F:RNA-directed DNA polymerase activity"/>
    <property type="evidence" value="ECO:0007669"/>
    <property type="project" value="UniProtKB-KW"/>
</dbReference>
<proteinExistence type="predicted"/>
<evidence type="ECO:0000313" key="3">
    <source>
        <dbReference type="Proteomes" id="UP000245207"/>
    </source>
</evidence>
<dbReference type="Pfam" id="PF13966">
    <property type="entry name" value="zf-RVT"/>
    <property type="match status" value="1"/>
</dbReference>